<feature type="compositionally biased region" description="Polar residues" evidence="1">
    <location>
        <begin position="103"/>
        <end position="115"/>
    </location>
</feature>
<reference evidence="2 3" key="1">
    <citation type="submission" date="2024-03" db="EMBL/GenBank/DDBJ databases">
        <title>Human intestinal bacterial collection.</title>
        <authorList>
            <person name="Pauvert C."/>
            <person name="Hitch T.C.A."/>
            <person name="Clavel T."/>
        </authorList>
    </citation>
    <scope>NUCLEOTIDE SEQUENCE [LARGE SCALE GENOMIC DNA]</scope>
    <source>
        <strain evidence="2 3">CLA-AA-H190</strain>
    </source>
</reference>
<keyword evidence="3" id="KW-1185">Reference proteome</keyword>
<accession>A0ABV1B870</accession>
<gene>
    <name evidence="2" type="ORF">WMO25_16220</name>
</gene>
<evidence type="ECO:0000313" key="2">
    <source>
        <dbReference type="EMBL" id="MEQ2366610.1"/>
    </source>
</evidence>
<proteinExistence type="predicted"/>
<dbReference type="Proteomes" id="UP001469749">
    <property type="component" value="Unassembled WGS sequence"/>
</dbReference>
<dbReference type="EMBL" id="JBBMEK010000308">
    <property type="protein sequence ID" value="MEQ2366610.1"/>
    <property type="molecule type" value="Genomic_DNA"/>
</dbReference>
<comment type="caution">
    <text evidence="2">The sequence shown here is derived from an EMBL/GenBank/DDBJ whole genome shotgun (WGS) entry which is preliminary data.</text>
</comment>
<protein>
    <submittedName>
        <fullName evidence="2">Phosphoadenosine phosphosulfate reductase</fullName>
    </submittedName>
</protein>
<evidence type="ECO:0000313" key="3">
    <source>
        <dbReference type="Proteomes" id="UP001469749"/>
    </source>
</evidence>
<feature type="region of interest" description="Disordered" evidence="1">
    <location>
        <begin position="88"/>
        <end position="115"/>
    </location>
</feature>
<feature type="non-terminal residue" evidence="2">
    <location>
        <position position="1"/>
    </location>
</feature>
<organism evidence="2 3">
    <name type="scientific">Coprococcus intestinihominis</name>
    <dbReference type="NCBI Taxonomy" id="3133154"/>
    <lineage>
        <taxon>Bacteria</taxon>
        <taxon>Bacillati</taxon>
        <taxon>Bacillota</taxon>
        <taxon>Clostridia</taxon>
        <taxon>Lachnospirales</taxon>
        <taxon>Lachnospiraceae</taxon>
        <taxon>Coprococcus</taxon>
    </lineage>
</organism>
<name>A0ABV1B870_9FIRM</name>
<sequence>EPKRLARLDGLKKVSLLAKYGMTEADAYKLCQEHGLLSPIYTHCRRNGCWFCPNASDLELLHMVTKHPDMFDRLIEWEKEDNIFHRRMTRRETPSEVKARLLSKSQTGFSSPKSK</sequence>
<evidence type="ECO:0000256" key="1">
    <source>
        <dbReference type="SAM" id="MobiDB-lite"/>
    </source>
</evidence>
<feature type="compositionally biased region" description="Basic and acidic residues" evidence="1">
    <location>
        <begin position="88"/>
        <end position="99"/>
    </location>
</feature>